<accession>A0A0M0K0D7</accession>
<dbReference type="AlphaFoldDB" id="A0A0M0K0D7"/>
<feature type="region of interest" description="Disordered" evidence="1">
    <location>
        <begin position="51"/>
        <end position="72"/>
    </location>
</feature>
<dbReference type="EMBL" id="JWZX01001862">
    <property type="protein sequence ID" value="KOO32037.1"/>
    <property type="molecule type" value="Genomic_DNA"/>
</dbReference>
<evidence type="ECO:0000313" key="3">
    <source>
        <dbReference type="Proteomes" id="UP000037460"/>
    </source>
</evidence>
<evidence type="ECO:0000313" key="2">
    <source>
        <dbReference type="EMBL" id="KOO32037.1"/>
    </source>
</evidence>
<sequence>MQVSERQQPDGAADVDRGRGVAIGRRAVAELAVAVEAPALEERAVRHVRARVVPSERQQPDGAADVDRGRGAASDRRAVAELAVVVEAPALEERAARHVRARVV</sequence>
<reference evidence="3" key="1">
    <citation type="journal article" date="2015" name="PLoS Genet.">
        <title>Genome Sequence and Transcriptome Analyses of Chrysochromulina tobin: Metabolic Tools for Enhanced Algal Fitness in the Prominent Order Prymnesiales (Haptophyceae).</title>
        <authorList>
            <person name="Hovde B.T."/>
            <person name="Deodato C.R."/>
            <person name="Hunsperger H.M."/>
            <person name="Ryken S.A."/>
            <person name="Yost W."/>
            <person name="Jha R.K."/>
            <person name="Patterson J."/>
            <person name="Monnat R.J. Jr."/>
            <person name="Barlow S.B."/>
            <person name="Starkenburg S.R."/>
            <person name="Cattolico R.A."/>
        </authorList>
    </citation>
    <scope>NUCLEOTIDE SEQUENCE</scope>
    <source>
        <strain evidence="3">CCMP291</strain>
    </source>
</reference>
<evidence type="ECO:0000256" key="1">
    <source>
        <dbReference type="SAM" id="MobiDB-lite"/>
    </source>
</evidence>
<organism evidence="2 3">
    <name type="scientific">Chrysochromulina tobinii</name>
    <dbReference type="NCBI Taxonomy" id="1460289"/>
    <lineage>
        <taxon>Eukaryota</taxon>
        <taxon>Haptista</taxon>
        <taxon>Haptophyta</taxon>
        <taxon>Prymnesiophyceae</taxon>
        <taxon>Prymnesiales</taxon>
        <taxon>Chrysochromulinaceae</taxon>
        <taxon>Chrysochromulina</taxon>
    </lineage>
</organism>
<keyword evidence="3" id="KW-1185">Reference proteome</keyword>
<comment type="caution">
    <text evidence="2">The sequence shown here is derived from an EMBL/GenBank/DDBJ whole genome shotgun (WGS) entry which is preliminary data.</text>
</comment>
<proteinExistence type="predicted"/>
<gene>
    <name evidence="2" type="ORF">Ctob_009097</name>
</gene>
<name>A0A0M0K0D7_9EUKA</name>
<dbReference type="Proteomes" id="UP000037460">
    <property type="component" value="Unassembled WGS sequence"/>
</dbReference>
<protein>
    <submittedName>
        <fullName evidence="2">Uncharacterized protein</fullName>
    </submittedName>
</protein>